<dbReference type="EMBL" id="PGXC01000062">
    <property type="protein sequence ID" value="PKK88145.1"/>
    <property type="molecule type" value="Genomic_DNA"/>
</dbReference>
<proteinExistence type="predicted"/>
<dbReference type="Proteomes" id="UP000233256">
    <property type="component" value="Unassembled WGS sequence"/>
</dbReference>
<evidence type="ECO:0000313" key="3">
    <source>
        <dbReference type="Proteomes" id="UP000233256"/>
    </source>
</evidence>
<evidence type="ECO:0000256" key="1">
    <source>
        <dbReference type="SAM" id="SignalP"/>
    </source>
</evidence>
<organism evidence="2 3">
    <name type="scientific">Candidatus Wallbacteria bacterium HGW-Wallbacteria-1</name>
    <dbReference type="NCBI Taxonomy" id="2013854"/>
    <lineage>
        <taxon>Bacteria</taxon>
        <taxon>Candidatus Walliibacteriota</taxon>
    </lineage>
</organism>
<accession>A0A2N1PIH7</accession>
<feature type="chain" id="PRO_5014826133" evidence="1">
    <location>
        <begin position="23"/>
        <end position="367"/>
    </location>
</feature>
<gene>
    <name evidence="2" type="ORF">CVV64_20050</name>
</gene>
<evidence type="ECO:0000313" key="2">
    <source>
        <dbReference type="EMBL" id="PKK88145.1"/>
    </source>
</evidence>
<name>A0A2N1PIH7_9BACT</name>
<keyword evidence="1" id="KW-0732">Signal</keyword>
<feature type="signal peptide" evidence="1">
    <location>
        <begin position="1"/>
        <end position="22"/>
    </location>
</feature>
<dbReference type="AlphaFoldDB" id="A0A2N1PIH7"/>
<comment type="caution">
    <text evidence="2">The sequence shown here is derived from an EMBL/GenBank/DDBJ whole genome shotgun (WGS) entry which is preliminary data.</text>
</comment>
<protein>
    <submittedName>
        <fullName evidence="2">Uncharacterized protein</fullName>
    </submittedName>
</protein>
<sequence>MNFLFSLLLVLCILLSGPSVPAAMAVDSADSAKFSPEITIFLQGVEQTVDTFIEDRKGNSDTVFEALNMALSEISEFLKANPDSLLSQRIISNSIRFSGFTYRDLLAEKTKLDELQIFSDQEDKLFLDYLKSNRLISAERIFQKTMFPYRKFNLGMKIVDFLQSLNVNVSDNESFRDSVRGSVRNSDKGSSFKGENERKINTMLIELHRITGLISNEVLQCTTLLDLADKYYSMGNRDAVDGIHSQLMEDQRFKYVEYLKIHYQIQIIFQHIKFHSIDAAKRLLSRVLLDLKGKYARYSHLFQIDISKAFFALGCNGNGARFFKKAVKNYRSNPDESCTPIDYIYEVYHSTPFLKSIFPTRDSLLCE</sequence>
<reference evidence="2 3" key="1">
    <citation type="journal article" date="2017" name="ISME J.">
        <title>Potential for microbial H2 and metal transformations associated with novel bacteria and archaea in deep terrestrial subsurface sediments.</title>
        <authorList>
            <person name="Hernsdorf A.W."/>
            <person name="Amano Y."/>
            <person name="Miyakawa K."/>
            <person name="Ise K."/>
            <person name="Suzuki Y."/>
            <person name="Anantharaman K."/>
            <person name="Probst A."/>
            <person name="Burstein D."/>
            <person name="Thomas B.C."/>
            <person name="Banfield J.F."/>
        </authorList>
    </citation>
    <scope>NUCLEOTIDE SEQUENCE [LARGE SCALE GENOMIC DNA]</scope>
    <source>
        <strain evidence="2">HGW-Wallbacteria-1</strain>
    </source>
</reference>